<evidence type="ECO:0000313" key="3">
    <source>
        <dbReference type="EMBL" id="GFR51693.1"/>
    </source>
</evidence>
<feature type="region of interest" description="Disordered" evidence="1">
    <location>
        <begin position="1414"/>
        <end position="1445"/>
    </location>
</feature>
<comment type="caution">
    <text evidence="3">The sequence shown here is derived from an EMBL/GenBank/DDBJ whole genome shotgun (WGS) entry which is preliminary data.</text>
</comment>
<dbReference type="EMBL" id="BMAR01000053">
    <property type="protein sequence ID" value="GFR51693.1"/>
    <property type="molecule type" value="Genomic_DNA"/>
</dbReference>
<feature type="region of interest" description="Disordered" evidence="1">
    <location>
        <begin position="482"/>
        <end position="501"/>
    </location>
</feature>
<feature type="compositionally biased region" description="Gly residues" evidence="1">
    <location>
        <begin position="559"/>
        <end position="577"/>
    </location>
</feature>
<feature type="compositionally biased region" description="Basic residues" evidence="1">
    <location>
        <begin position="86"/>
        <end position="96"/>
    </location>
</feature>
<feature type="compositionally biased region" description="Basic and acidic residues" evidence="1">
    <location>
        <begin position="1414"/>
        <end position="1425"/>
    </location>
</feature>
<feature type="transmembrane region" description="Helical" evidence="2">
    <location>
        <begin position="827"/>
        <end position="848"/>
    </location>
</feature>
<sequence>GYAGEFAPGAEQLGLDPLSGGVQVRPVLTDPRVASEVLELLLRLATAYQNYLDNIDRALQELLSCLERDGKGTFLALLRRFGRPVKVKQPKKRKNNKSGNDAGQDKAASGAGTSESAVAGATSNAGGAENGDDDEEEGEEDDISEEEEEGGKDGAAGKPGEAAIVKAPGPLQQQPEAPPETDSQRRQRLKEAAKKQAEEEKRKREKAKFGGAPVRIAHPPHHHVRPLLSVRQMARYGPGAELEVCLRKPAAHLATLAFLASVCRSITAAQDQVPELQAGTGDSGAQAAAAGGQRRKNANMRGSAASPGPLRWLWQRLAGAQIVRVLPLGADVHPIFKVSPTARVAPAATADHRVVLRGLGRGVLAAEGGGGAGERAGLGLTWGERLDEWMEQRLLAGTFLSRVLLAVCTACVCLTWRVVPLLAERRTHRSEMRQAVNMARHRHAVRQLERAINVRPEDDEALDAEVAELHKAIQMALKEAEKEMELDEDEDKKSKNPMDLDSTFWTEKAPRRVKDMAALRAALRLAEECTLHTTFAGARLMSNARRCAARMAAASSAAPGGGGGGAKGGVGGPGGGGDDTDDEADRVIEAISAAPQKKKQPPPPPPPKPAPAPPKPDKGASEKEVKAGDGGGGGSGKASAGADAATSSKSLQLAARLFGGGSKPAAAAAAGGGEGGSGGARKSAWGGALAGIGAGGAAGMAAAAMAAKRAAEFSRVLRRAVRRREHARRRWDKTLYLVMQTGALDEGLLARQSAEAVARLRRGAALSAWRQLRGVGEDLLMVFGAVAFRDVGRLFAPAMAAFLMAFPFAVLGVSVQLSPSDRSSRLLLGGLVGCYVMAGFCAMAAAVAQLRRDPSQLKVYRPSDTIRFPNFRKGTALASWKAHWVNVFALVTLLLEFWQLCAFSYQRRIPYPKTSFLKRIFPWALLDLGPAAYFLQVFALLAFMVVWIAVFFPQTPAGLKRVIMPFLGQAAYLTITSGLLSQLDCRLGDGRLVRNPDITCWTDPRHLYGAIAALLALGLYVPRATLTPFEVFFPSENLDVKYRGLYVRVVQLLRLGMAGYNLFFADSYPLTVMAGNAGVCALLALMTAIMRPCCIGVVNIMRGTGFVLATWSQVVSVAALRLSPHVFLDPHNRQWYTDSWVYVYVLVSGWVVIAAGGWLLLRRHLRLRRSAAIQFSLARSPFNYTRPPPPRQQQQQEQRVTEAAGVHQQQQPPPQPQPAQQPQSAAAPTGAAAAAGEAPGGSGERQQQQSAPQEVAAGDGNGGGSGGGGDSGRAGAGAVGGQEREGASGAVGGGGGEVGEGEKSPANSGDGGGTAAGEKIGSDAEEKDQDDGVAVSDDDDDDDDEEEEEEAAAASKAASGSGKGSRAGAAAASGAALGLPVVMAPRLLRELAKQGLLTPADEMRAYMAELVRKAEQRVDNSGREDSSDEGTGDEEGEEYGEEEED</sequence>
<dbReference type="Proteomes" id="UP001054857">
    <property type="component" value="Unassembled WGS sequence"/>
</dbReference>
<organism evidence="3 4">
    <name type="scientific">Astrephomene gubernaculifera</name>
    <dbReference type="NCBI Taxonomy" id="47775"/>
    <lineage>
        <taxon>Eukaryota</taxon>
        <taxon>Viridiplantae</taxon>
        <taxon>Chlorophyta</taxon>
        <taxon>core chlorophytes</taxon>
        <taxon>Chlorophyceae</taxon>
        <taxon>CS clade</taxon>
        <taxon>Chlamydomonadales</taxon>
        <taxon>Astrephomenaceae</taxon>
        <taxon>Astrephomene</taxon>
    </lineage>
</organism>
<feature type="transmembrane region" description="Helical" evidence="2">
    <location>
        <begin position="882"/>
        <end position="905"/>
    </location>
</feature>
<feature type="non-terminal residue" evidence="3">
    <location>
        <position position="1"/>
    </location>
</feature>
<feature type="transmembrane region" description="Helical" evidence="2">
    <location>
        <begin position="931"/>
        <end position="950"/>
    </location>
</feature>
<keyword evidence="2" id="KW-0812">Transmembrane</keyword>
<protein>
    <submittedName>
        <fullName evidence="3">Uncharacterized protein</fullName>
    </submittedName>
</protein>
<keyword evidence="2" id="KW-1133">Transmembrane helix</keyword>
<feature type="region of interest" description="Disordered" evidence="1">
    <location>
        <begin position="277"/>
        <end position="303"/>
    </location>
</feature>
<evidence type="ECO:0000256" key="2">
    <source>
        <dbReference type="SAM" id="Phobius"/>
    </source>
</evidence>
<reference evidence="3 4" key="1">
    <citation type="journal article" date="2021" name="Sci. Rep.">
        <title>Genome sequencing of the multicellular alga Astrephomene provides insights into convergent evolution of germ-soma differentiation.</title>
        <authorList>
            <person name="Yamashita S."/>
            <person name="Yamamoto K."/>
            <person name="Matsuzaki R."/>
            <person name="Suzuki S."/>
            <person name="Yamaguchi H."/>
            <person name="Hirooka S."/>
            <person name="Minakuchi Y."/>
            <person name="Miyagishima S."/>
            <person name="Kawachi M."/>
            <person name="Toyoda A."/>
            <person name="Nozaki H."/>
        </authorList>
    </citation>
    <scope>NUCLEOTIDE SEQUENCE [LARGE SCALE GENOMIC DNA]</scope>
    <source>
        <strain evidence="3 4">NIES-4017</strain>
    </source>
</reference>
<keyword evidence="2" id="KW-0472">Membrane</keyword>
<feature type="transmembrane region" description="Helical" evidence="2">
    <location>
        <begin position="1100"/>
        <end position="1120"/>
    </location>
</feature>
<feature type="region of interest" description="Disordered" evidence="1">
    <location>
        <begin position="555"/>
        <end position="643"/>
    </location>
</feature>
<feature type="compositionally biased region" description="Acidic residues" evidence="1">
    <location>
        <begin position="130"/>
        <end position="150"/>
    </location>
</feature>
<feature type="compositionally biased region" description="Acidic residues" evidence="1">
    <location>
        <begin position="1426"/>
        <end position="1445"/>
    </location>
</feature>
<feature type="compositionally biased region" description="Polar residues" evidence="1">
    <location>
        <begin position="111"/>
        <end position="124"/>
    </location>
</feature>
<keyword evidence="4" id="KW-1185">Reference proteome</keyword>
<name>A0AAD3HSP0_9CHLO</name>
<proteinExistence type="predicted"/>
<feature type="region of interest" description="Disordered" evidence="1">
    <location>
        <begin position="1180"/>
        <end position="1373"/>
    </location>
</feature>
<feature type="compositionally biased region" description="Basic and acidic residues" evidence="1">
    <location>
        <begin position="182"/>
        <end position="202"/>
    </location>
</feature>
<feature type="transmembrane region" description="Helical" evidence="2">
    <location>
        <begin position="1140"/>
        <end position="1161"/>
    </location>
</feature>
<evidence type="ECO:0000313" key="4">
    <source>
        <dbReference type="Proteomes" id="UP001054857"/>
    </source>
</evidence>
<accession>A0AAD3HSP0</accession>
<feature type="compositionally biased region" description="Pro residues" evidence="1">
    <location>
        <begin position="601"/>
        <end position="614"/>
    </location>
</feature>
<feature type="region of interest" description="Disordered" evidence="1">
    <location>
        <begin position="662"/>
        <end position="682"/>
    </location>
</feature>
<evidence type="ECO:0000256" key="1">
    <source>
        <dbReference type="SAM" id="MobiDB-lite"/>
    </source>
</evidence>
<feature type="compositionally biased region" description="Gly residues" evidence="1">
    <location>
        <begin position="1289"/>
        <end position="1298"/>
    </location>
</feature>
<feature type="compositionally biased region" description="Low complexity" evidence="1">
    <location>
        <begin position="277"/>
        <end position="292"/>
    </location>
</feature>
<feature type="compositionally biased region" description="Gly residues" evidence="1">
    <location>
        <begin position="670"/>
        <end position="679"/>
    </location>
</feature>
<feature type="compositionally biased region" description="Basic and acidic residues" evidence="1">
    <location>
        <begin position="615"/>
        <end position="627"/>
    </location>
</feature>
<feature type="transmembrane region" description="Helical" evidence="2">
    <location>
        <begin position="794"/>
        <end position="815"/>
    </location>
</feature>
<feature type="compositionally biased region" description="Low complexity" evidence="1">
    <location>
        <begin position="1192"/>
        <end position="1210"/>
    </location>
</feature>
<feature type="compositionally biased region" description="Low complexity" evidence="1">
    <location>
        <begin position="1220"/>
        <end position="1237"/>
    </location>
</feature>
<feature type="region of interest" description="Disordered" evidence="1">
    <location>
        <begin position="86"/>
        <end position="219"/>
    </location>
</feature>
<feature type="compositionally biased region" description="Low complexity" evidence="1">
    <location>
        <begin position="1352"/>
        <end position="1373"/>
    </location>
</feature>
<feature type="transmembrane region" description="Helical" evidence="2">
    <location>
        <begin position="1007"/>
        <end position="1033"/>
    </location>
</feature>
<feature type="compositionally biased region" description="Gly residues" evidence="1">
    <location>
        <begin position="1259"/>
        <end position="1280"/>
    </location>
</feature>
<feature type="transmembrane region" description="Helical" evidence="2">
    <location>
        <begin position="1070"/>
        <end position="1088"/>
    </location>
</feature>
<feature type="compositionally biased region" description="Acidic residues" evidence="1">
    <location>
        <begin position="1323"/>
        <end position="1351"/>
    </location>
</feature>
<gene>
    <name evidence="3" type="ORF">Agub_g14137</name>
</gene>